<comment type="caution">
    <text evidence="2">The sequence shown here is derived from an EMBL/GenBank/DDBJ whole genome shotgun (WGS) entry which is preliminary data.</text>
</comment>
<dbReference type="PANTHER" id="PTHR42924">
    <property type="entry name" value="EXONUCLEASE"/>
    <property type="match status" value="1"/>
</dbReference>
<gene>
    <name evidence="2" type="ORF">H8709_07530</name>
</gene>
<evidence type="ECO:0000259" key="1">
    <source>
        <dbReference type="SMART" id="SM00481"/>
    </source>
</evidence>
<dbReference type="AlphaFoldDB" id="A0A926EEM4"/>
<dbReference type="Proteomes" id="UP000660861">
    <property type="component" value="Unassembled WGS sequence"/>
</dbReference>
<dbReference type="PANTHER" id="PTHR42924:SF3">
    <property type="entry name" value="POLYMERASE_HISTIDINOL PHOSPHATASE N-TERMINAL DOMAIN-CONTAINING PROTEIN"/>
    <property type="match status" value="1"/>
</dbReference>
<dbReference type="InterPro" id="IPR016195">
    <property type="entry name" value="Pol/histidinol_Pase-like"/>
</dbReference>
<dbReference type="EMBL" id="JACRTC010000004">
    <property type="protein sequence ID" value="MBC8570681.1"/>
    <property type="molecule type" value="Genomic_DNA"/>
</dbReference>
<feature type="domain" description="Polymerase/histidinol phosphatase N-terminal" evidence="1">
    <location>
        <begin position="6"/>
        <end position="74"/>
    </location>
</feature>
<evidence type="ECO:0000313" key="3">
    <source>
        <dbReference type="Proteomes" id="UP000660861"/>
    </source>
</evidence>
<evidence type="ECO:0000313" key="2">
    <source>
        <dbReference type="EMBL" id="MBC8570681.1"/>
    </source>
</evidence>
<dbReference type="GO" id="GO:0035312">
    <property type="term" value="F:5'-3' DNA exonuclease activity"/>
    <property type="evidence" value="ECO:0007669"/>
    <property type="project" value="TreeGrafter"/>
</dbReference>
<keyword evidence="3" id="KW-1185">Reference proteome</keyword>
<dbReference type="SMART" id="SM00481">
    <property type="entry name" value="POLIIIAc"/>
    <property type="match status" value="1"/>
</dbReference>
<dbReference type="InterPro" id="IPR003141">
    <property type="entry name" value="Pol/His_phosphatase_N"/>
</dbReference>
<dbReference type="CDD" id="cd07432">
    <property type="entry name" value="PHP_HisPPase"/>
    <property type="match status" value="1"/>
</dbReference>
<sequence length="241" mass="26515">MNRVFYDLHIHSALSPCGDNDMTPGNIAGMAALKELDVIALTDHNSSKNCGALMKAATPYPLIVLPGMELCTSEEIHVVCLFDTLEKAMAFDAYVAAHSPDVKNRPDIFGEQRILDENDEIVGAVDQLLINASLISVMEVGPLVESFGGVAYPAHIDKSAYSLLSNLGFIPPEWRFPLFEVKDKGKLPKLREEHDYLGTINSVTSSDAHYLQDISERENSVELGNLTTQEFFTALKNGFQL</sequence>
<name>A0A926EEM4_9FIRM</name>
<protein>
    <submittedName>
        <fullName evidence="2">PHP domain-containing protein</fullName>
    </submittedName>
</protein>
<dbReference type="InterPro" id="IPR052018">
    <property type="entry name" value="PHP_domain"/>
</dbReference>
<proteinExistence type="predicted"/>
<reference evidence="2" key="1">
    <citation type="submission" date="2020-08" db="EMBL/GenBank/DDBJ databases">
        <title>Genome public.</title>
        <authorList>
            <person name="Liu C."/>
            <person name="Sun Q."/>
        </authorList>
    </citation>
    <scope>NUCLEOTIDE SEQUENCE</scope>
    <source>
        <strain evidence="2">NSJ-54</strain>
    </source>
</reference>
<dbReference type="GO" id="GO:0004534">
    <property type="term" value="F:5'-3' RNA exonuclease activity"/>
    <property type="evidence" value="ECO:0007669"/>
    <property type="project" value="TreeGrafter"/>
</dbReference>
<dbReference type="Gene3D" id="3.20.20.140">
    <property type="entry name" value="Metal-dependent hydrolases"/>
    <property type="match status" value="1"/>
</dbReference>
<accession>A0A926EEM4</accession>
<dbReference type="SUPFAM" id="SSF89550">
    <property type="entry name" value="PHP domain-like"/>
    <property type="match status" value="1"/>
</dbReference>
<organism evidence="2 3">
    <name type="scientific">Zongyangia hominis</name>
    <dbReference type="NCBI Taxonomy" id="2763677"/>
    <lineage>
        <taxon>Bacteria</taxon>
        <taxon>Bacillati</taxon>
        <taxon>Bacillota</taxon>
        <taxon>Clostridia</taxon>
        <taxon>Eubacteriales</taxon>
        <taxon>Oscillospiraceae</taxon>
        <taxon>Zongyangia</taxon>
    </lineage>
</organism>